<name>A0A8H4QSW3_9HELO</name>
<gene>
    <name evidence="1" type="ORF">G7Y89_g15155</name>
</gene>
<keyword evidence="2" id="KW-1185">Reference proteome</keyword>
<accession>A0A8H4QSW3</accession>
<proteinExistence type="predicted"/>
<comment type="caution">
    <text evidence="1">The sequence shown here is derived from an EMBL/GenBank/DDBJ whole genome shotgun (WGS) entry which is preliminary data.</text>
</comment>
<organism evidence="1 2">
    <name type="scientific">Cudoniella acicularis</name>
    <dbReference type="NCBI Taxonomy" id="354080"/>
    <lineage>
        <taxon>Eukaryota</taxon>
        <taxon>Fungi</taxon>
        <taxon>Dikarya</taxon>
        <taxon>Ascomycota</taxon>
        <taxon>Pezizomycotina</taxon>
        <taxon>Leotiomycetes</taxon>
        <taxon>Helotiales</taxon>
        <taxon>Tricladiaceae</taxon>
        <taxon>Cudoniella</taxon>
    </lineage>
</organism>
<evidence type="ECO:0000313" key="2">
    <source>
        <dbReference type="Proteomes" id="UP000566819"/>
    </source>
</evidence>
<sequence>MTLGVIPKGGPSPLDLYTSHQEAHERIAVGLKRTECPSPKEPIGKGEEFEWLRQFKAFGPRDSRRHVQILQIRDEDEEDGDDERES</sequence>
<protein>
    <submittedName>
        <fullName evidence="1">Uncharacterized protein</fullName>
    </submittedName>
</protein>
<reference evidence="1 2" key="1">
    <citation type="submission" date="2020-03" db="EMBL/GenBank/DDBJ databases">
        <title>Draft Genome Sequence of Cudoniella acicularis.</title>
        <authorList>
            <person name="Buettner E."/>
            <person name="Kellner H."/>
        </authorList>
    </citation>
    <scope>NUCLEOTIDE SEQUENCE [LARGE SCALE GENOMIC DNA]</scope>
    <source>
        <strain evidence="1 2">DSM 108380</strain>
    </source>
</reference>
<dbReference type="AlphaFoldDB" id="A0A8H4QSW3"/>
<evidence type="ECO:0000313" key="1">
    <source>
        <dbReference type="EMBL" id="KAF4616251.1"/>
    </source>
</evidence>
<dbReference type="OrthoDB" id="3529119at2759"/>
<dbReference type="Proteomes" id="UP000566819">
    <property type="component" value="Unassembled WGS sequence"/>
</dbReference>
<dbReference type="EMBL" id="JAAMPI010002233">
    <property type="protein sequence ID" value="KAF4616251.1"/>
    <property type="molecule type" value="Genomic_DNA"/>
</dbReference>